<protein>
    <recommendedName>
        <fullName evidence="4">Integral membrane protein</fullName>
    </recommendedName>
</protein>
<organism evidence="2 3">
    <name type="scientific">Streptomyces olivaceiscleroticus</name>
    <dbReference type="NCBI Taxonomy" id="68245"/>
    <lineage>
        <taxon>Bacteria</taxon>
        <taxon>Bacillati</taxon>
        <taxon>Actinomycetota</taxon>
        <taxon>Actinomycetes</taxon>
        <taxon>Kitasatosporales</taxon>
        <taxon>Streptomycetaceae</taxon>
        <taxon>Streptomyces</taxon>
    </lineage>
</organism>
<reference evidence="3" key="1">
    <citation type="journal article" date="2019" name="Int. J. Syst. Evol. Microbiol.">
        <title>The Global Catalogue of Microorganisms (GCM) 10K type strain sequencing project: providing services to taxonomists for standard genome sequencing and annotation.</title>
        <authorList>
            <consortium name="The Broad Institute Genomics Platform"/>
            <consortium name="The Broad Institute Genome Sequencing Center for Infectious Disease"/>
            <person name="Wu L."/>
            <person name="Ma J."/>
        </authorList>
    </citation>
    <scope>NUCLEOTIDE SEQUENCE [LARGE SCALE GENOMIC DNA]</scope>
    <source>
        <strain evidence="3">JCM 4805</strain>
    </source>
</reference>
<evidence type="ECO:0000256" key="1">
    <source>
        <dbReference type="SAM" id="Phobius"/>
    </source>
</evidence>
<keyword evidence="3" id="KW-1185">Reference proteome</keyword>
<gene>
    <name evidence="2" type="ORF">GCM10010361_61040</name>
</gene>
<comment type="caution">
    <text evidence="2">The sequence shown here is derived from an EMBL/GenBank/DDBJ whole genome shotgun (WGS) entry which is preliminary data.</text>
</comment>
<feature type="transmembrane region" description="Helical" evidence="1">
    <location>
        <begin position="55"/>
        <end position="74"/>
    </location>
</feature>
<evidence type="ECO:0000313" key="3">
    <source>
        <dbReference type="Proteomes" id="UP001500909"/>
    </source>
</evidence>
<keyword evidence="1" id="KW-0472">Membrane</keyword>
<sequence length="155" mass="15700">MGAVAARRPVAGVTAAVLVLEAAGIVLLNWILSVFVDRQKMSLAGLDADAMSKGAVAAGLVFGLYLLWCAFLVARCAVRDRAPGTFARIVLISCAVVHGVVGAFVYGLVSWVALVGALVVLGLLIHTLVAYSPAAAAPEAETSEAGTPGAEPSLG</sequence>
<evidence type="ECO:0008006" key="4">
    <source>
        <dbReference type="Google" id="ProtNLM"/>
    </source>
</evidence>
<dbReference type="Proteomes" id="UP001500909">
    <property type="component" value="Unassembled WGS sequence"/>
</dbReference>
<evidence type="ECO:0000313" key="2">
    <source>
        <dbReference type="EMBL" id="GAA0487928.1"/>
    </source>
</evidence>
<feature type="transmembrane region" description="Helical" evidence="1">
    <location>
        <begin position="12"/>
        <end position="35"/>
    </location>
</feature>
<accession>A0ABP3KVK8</accession>
<feature type="transmembrane region" description="Helical" evidence="1">
    <location>
        <begin position="86"/>
        <end position="105"/>
    </location>
</feature>
<keyword evidence="1" id="KW-0812">Transmembrane</keyword>
<keyword evidence="1" id="KW-1133">Transmembrane helix</keyword>
<name>A0ABP3KVK8_9ACTN</name>
<dbReference type="EMBL" id="BAAABY010000045">
    <property type="protein sequence ID" value="GAA0487928.1"/>
    <property type="molecule type" value="Genomic_DNA"/>
</dbReference>
<feature type="transmembrane region" description="Helical" evidence="1">
    <location>
        <begin position="111"/>
        <end position="131"/>
    </location>
</feature>
<proteinExistence type="predicted"/>